<proteinExistence type="predicted"/>
<protein>
    <submittedName>
        <fullName evidence="1">Uncharacterized protein</fullName>
    </submittedName>
</protein>
<reference evidence="1 2" key="1">
    <citation type="submission" date="2016-08" db="EMBL/GenBank/DDBJ databases">
        <authorList>
            <person name="Seilhamer J.J."/>
        </authorList>
    </citation>
    <scope>NUCLEOTIDE SEQUENCE [LARGE SCALE GENOMIC DNA]</scope>
    <source>
        <strain evidence="1 2">NML150140-1</strain>
    </source>
</reference>
<gene>
    <name evidence="1" type="ORF">BEI59_32225</name>
</gene>
<dbReference type="RefSeq" id="WP_069432333.1">
    <property type="nucleotide sequence ID" value="NZ_MEHA01000039.1"/>
</dbReference>
<organism evidence="1 2">
    <name type="scientific">Eisenbergiella tayi</name>
    <dbReference type="NCBI Taxonomy" id="1432052"/>
    <lineage>
        <taxon>Bacteria</taxon>
        <taxon>Bacillati</taxon>
        <taxon>Bacillota</taxon>
        <taxon>Clostridia</taxon>
        <taxon>Lachnospirales</taxon>
        <taxon>Lachnospiraceae</taxon>
        <taxon>Eisenbergiella</taxon>
    </lineage>
</organism>
<dbReference type="EMBL" id="MEHA01000039">
    <property type="protein sequence ID" value="ODR42206.1"/>
    <property type="molecule type" value="Genomic_DNA"/>
</dbReference>
<dbReference type="Proteomes" id="UP000094271">
    <property type="component" value="Unassembled WGS sequence"/>
</dbReference>
<name>A0A1E3U9X9_9FIRM</name>
<dbReference type="OrthoDB" id="9884398at2"/>
<evidence type="ECO:0000313" key="2">
    <source>
        <dbReference type="Proteomes" id="UP000094271"/>
    </source>
</evidence>
<sequence length="69" mass="7915">MRTGKGAELTEQEIIDKSYEITDMLQQASSEKLNEAQAYHKGYVQACEDFGKALRLKMYALNFKEEQHG</sequence>
<evidence type="ECO:0000313" key="1">
    <source>
        <dbReference type="EMBL" id="ODR42206.1"/>
    </source>
</evidence>
<accession>A0A1E3U9X9</accession>
<comment type="caution">
    <text evidence="1">The sequence shown here is derived from an EMBL/GenBank/DDBJ whole genome shotgun (WGS) entry which is preliminary data.</text>
</comment>
<dbReference type="AlphaFoldDB" id="A0A1E3U9X9"/>